<organism evidence="2 3">
    <name type="scientific">Streptomyces macrosporus</name>
    <dbReference type="NCBI Taxonomy" id="44032"/>
    <lineage>
        <taxon>Bacteria</taxon>
        <taxon>Bacillati</taxon>
        <taxon>Actinomycetota</taxon>
        <taxon>Actinomycetes</taxon>
        <taxon>Kitasatosporales</taxon>
        <taxon>Streptomycetaceae</taxon>
        <taxon>Streptomyces</taxon>
    </lineage>
</organism>
<evidence type="ECO:0000313" key="3">
    <source>
        <dbReference type="Proteomes" id="UP001501638"/>
    </source>
</evidence>
<evidence type="ECO:0000313" key="2">
    <source>
        <dbReference type="EMBL" id="GAA2423266.1"/>
    </source>
</evidence>
<dbReference type="PROSITE" id="PS51186">
    <property type="entry name" value="GNAT"/>
    <property type="match status" value="1"/>
</dbReference>
<keyword evidence="3" id="KW-1185">Reference proteome</keyword>
<dbReference type="InterPro" id="IPR000182">
    <property type="entry name" value="GNAT_dom"/>
</dbReference>
<proteinExistence type="predicted"/>
<dbReference type="RefSeq" id="WP_425583512.1">
    <property type="nucleotide sequence ID" value="NZ_BAAASZ010000003.1"/>
</dbReference>
<reference evidence="3" key="1">
    <citation type="journal article" date="2019" name="Int. J. Syst. Evol. Microbiol.">
        <title>The Global Catalogue of Microorganisms (GCM) 10K type strain sequencing project: providing services to taxonomists for standard genome sequencing and annotation.</title>
        <authorList>
            <consortium name="The Broad Institute Genomics Platform"/>
            <consortium name="The Broad Institute Genome Sequencing Center for Infectious Disease"/>
            <person name="Wu L."/>
            <person name="Ma J."/>
        </authorList>
    </citation>
    <scope>NUCLEOTIDE SEQUENCE [LARGE SCALE GENOMIC DNA]</scope>
    <source>
        <strain evidence="3">JCM 6305</strain>
    </source>
</reference>
<sequence>MSAFAAGEAFEADEVELRETVPADLPHLFRFQLDPEANRMAAFTAADPSDRAAFDARWGRILDDPETVKRTVLVDGEVVGSVLLHTPWDVPDRREVAYWIAREHWGRGIASRALAALLAERPHRPLYARVAKDNHGSLRVLEKCGFVRCGEGGGHAAARGETVEEWLLVLDRPAVGPPSR</sequence>
<dbReference type="Gene3D" id="3.40.630.30">
    <property type="match status" value="1"/>
</dbReference>
<name>A0ABP5WAL3_9ACTN</name>
<comment type="caution">
    <text evidence="2">The sequence shown here is derived from an EMBL/GenBank/DDBJ whole genome shotgun (WGS) entry which is preliminary data.</text>
</comment>
<protein>
    <submittedName>
        <fullName evidence="2">GNAT family N-acetyltransferase</fullName>
    </submittedName>
</protein>
<gene>
    <name evidence="2" type="ORF">GCM10010405_01950</name>
</gene>
<dbReference type="Proteomes" id="UP001501638">
    <property type="component" value="Unassembled WGS sequence"/>
</dbReference>
<accession>A0ABP5WAL3</accession>
<dbReference type="InterPro" id="IPR016181">
    <property type="entry name" value="Acyl_CoA_acyltransferase"/>
</dbReference>
<dbReference type="PANTHER" id="PTHR43328:SF1">
    <property type="entry name" value="N-ACETYLTRANSFERASE DOMAIN-CONTAINING PROTEIN"/>
    <property type="match status" value="1"/>
</dbReference>
<dbReference type="PANTHER" id="PTHR43328">
    <property type="entry name" value="ACETYLTRANSFERASE-RELATED"/>
    <property type="match status" value="1"/>
</dbReference>
<dbReference type="EMBL" id="BAAASZ010000003">
    <property type="protein sequence ID" value="GAA2423266.1"/>
    <property type="molecule type" value="Genomic_DNA"/>
</dbReference>
<dbReference type="SUPFAM" id="SSF55729">
    <property type="entry name" value="Acyl-CoA N-acyltransferases (Nat)"/>
    <property type="match status" value="1"/>
</dbReference>
<evidence type="ECO:0000259" key="1">
    <source>
        <dbReference type="PROSITE" id="PS51186"/>
    </source>
</evidence>
<feature type="domain" description="N-acetyltransferase" evidence="1">
    <location>
        <begin position="15"/>
        <end position="173"/>
    </location>
</feature>
<dbReference type="CDD" id="cd04301">
    <property type="entry name" value="NAT_SF"/>
    <property type="match status" value="1"/>
</dbReference>
<dbReference type="Pfam" id="PF13302">
    <property type="entry name" value="Acetyltransf_3"/>
    <property type="match status" value="1"/>
</dbReference>